<feature type="domain" description="LDB19 N-terminal" evidence="2">
    <location>
        <begin position="125"/>
        <end position="300"/>
    </location>
</feature>
<proteinExistence type="predicted"/>
<evidence type="ECO:0000313" key="4">
    <source>
        <dbReference type="Proteomes" id="UP000324767"/>
    </source>
</evidence>
<dbReference type="GO" id="GO:0030674">
    <property type="term" value="F:protein-macromolecule adaptor activity"/>
    <property type="evidence" value="ECO:0007669"/>
    <property type="project" value="TreeGrafter"/>
</dbReference>
<reference evidence="3 4" key="1">
    <citation type="submission" date="2019-09" db="EMBL/GenBank/DDBJ databases">
        <title>The hologenome of the rock-dwelling lichen Lasallia pustulata.</title>
        <authorList>
            <person name="Greshake Tzovaras B."/>
            <person name="Segers F."/>
            <person name="Bicker A."/>
            <person name="Dal Grande F."/>
            <person name="Otte J."/>
            <person name="Hankeln T."/>
            <person name="Schmitt I."/>
            <person name="Ebersberger I."/>
        </authorList>
    </citation>
    <scope>NUCLEOTIDE SEQUENCE [LARGE SCALE GENOMIC DNA]</scope>
    <source>
        <strain evidence="3">A1-1</strain>
    </source>
</reference>
<dbReference type="InterPro" id="IPR014752">
    <property type="entry name" value="Arrestin-like_C"/>
</dbReference>
<accession>A0A5M8PH08</accession>
<dbReference type="AlphaFoldDB" id="A0A5M8PH08"/>
<feature type="region of interest" description="Disordered" evidence="1">
    <location>
        <begin position="409"/>
        <end position="455"/>
    </location>
</feature>
<protein>
    <submittedName>
        <fullName evidence="3">Arrestin (Or S-antigen) N-terminal domain</fullName>
    </submittedName>
</protein>
<name>A0A5M8PH08_9LECA</name>
<dbReference type="Gene3D" id="2.60.40.640">
    <property type="match status" value="1"/>
</dbReference>
<dbReference type="InterPro" id="IPR050357">
    <property type="entry name" value="Arrestin_domain-protein"/>
</dbReference>
<evidence type="ECO:0000313" key="3">
    <source>
        <dbReference type="EMBL" id="KAA6408687.1"/>
    </source>
</evidence>
<evidence type="ECO:0000259" key="2">
    <source>
        <dbReference type="Pfam" id="PF13002"/>
    </source>
</evidence>
<gene>
    <name evidence="3" type="ORF">FRX48_07769</name>
</gene>
<dbReference type="GO" id="GO:0070086">
    <property type="term" value="P:ubiquitin-dependent endocytosis"/>
    <property type="evidence" value="ECO:0007669"/>
    <property type="project" value="TreeGrafter"/>
</dbReference>
<evidence type="ECO:0000256" key="1">
    <source>
        <dbReference type="SAM" id="MobiDB-lite"/>
    </source>
</evidence>
<dbReference type="GO" id="GO:0031625">
    <property type="term" value="F:ubiquitin protein ligase binding"/>
    <property type="evidence" value="ECO:0007669"/>
    <property type="project" value="TreeGrafter"/>
</dbReference>
<dbReference type="InterPro" id="IPR024391">
    <property type="entry name" value="LDB19_N"/>
</dbReference>
<dbReference type="Proteomes" id="UP000324767">
    <property type="component" value="Unassembled WGS sequence"/>
</dbReference>
<dbReference type="OrthoDB" id="3832628at2759"/>
<dbReference type="Pfam" id="PF13002">
    <property type="entry name" value="LDB19"/>
    <property type="match status" value="1"/>
</dbReference>
<organism evidence="3 4">
    <name type="scientific">Lasallia pustulata</name>
    <dbReference type="NCBI Taxonomy" id="136370"/>
    <lineage>
        <taxon>Eukaryota</taxon>
        <taxon>Fungi</taxon>
        <taxon>Dikarya</taxon>
        <taxon>Ascomycota</taxon>
        <taxon>Pezizomycotina</taxon>
        <taxon>Lecanoromycetes</taxon>
        <taxon>OSLEUM clade</taxon>
        <taxon>Umbilicariomycetidae</taxon>
        <taxon>Umbilicariales</taxon>
        <taxon>Umbilicariaceae</taxon>
        <taxon>Lasallia</taxon>
    </lineage>
</organism>
<comment type="caution">
    <text evidence="3">The sequence shown here is derived from an EMBL/GenBank/DDBJ whole genome shotgun (WGS) entry which is preliminary data.</text>
</comment>
<dbReference type="GO" id="GO:0005886">
    <property type="term" value="C:plasma membrane"/>
    <property type="evidence" value="ECO:0007669"/>
    <property type="project" value="TreeGrafter"/>
</dbReference>
<sequence>MPSLLGFGRSSTHKTPASAWDAVKRPKSIASPRERKASSAMDIFHHHHHHKEHSKEKRPSLNGKSGPGRKGSPKVAETVPAKLDVVMESPPLVFYGDATHSTGALLSGQLSLTVAEPEVKLQTMEMQMLATCTTKKPVDKNCPDCSTKTNEVYQWAFLTEPAVFKKGTHSFPFSYLMPGHYPATSDGRLGTIEYSLSARALTSCSEIISFTRPLKVQRALQPGNDKTSIRIFPPTQLAATVVLPPVIHPIGEFPVQMRIDGCVDRGKETQTHWSIKKMNWRIDERTKVISAACPKHAHKVGGEGKGVLHQDNRVIGGEDMKNGWKTDFDSPGGLIEMEFMASIKPGSNPLCDVETPTGFTVTHNLVIELIVAEEYCTNKNTKLVTPTGTARVLRMQFTLVLTERSGMGISWDEETPPTYEDVPTSPPGYQKMGMEDYNGEPFPYEELDSMRRGSA</sequence>
<dbReference type="GO" id="GO:0005829">
    <property type="term" value="C:cytosol"/>
    <property type="evidence" value="ECO:0007669"/>
    <property type="project" value="TreeGrafter"/>
</dbReference>
<feature type="region of interest" description="Disordered" evidence="1">
    <location>
        <begin position="1"/>
        <end position="76"/>
    </location>
</feature>
<dbReference type="PANTHER" id="PTHR11188:SF76">
    <property type="entry name" value="PROTEIN LDB19"/>
    <property type="match status" value="1"/>
</dbReference>
<dbReference type="EMBL" id="VXIT01000013">
    <property type="protein sequence ID" value="KAA6408687.1"/>
    <property type="molecule type" value="Genomic_DNA"/>
</dbReference>
<dbReference type="PANTHER" id="PTHR11188">
    <property type="entry name" value="ARRESTIN DOMAIN CONTAINING PROTEIN"/>
    <property type="match status" value="1"/>
</dbReference>